<dbReference type="InterPro" id="IPR027417">
    <property type="entry name" value="P-loop_NTPase"/>
</dbReference>
<evidence type="ECO:0000313" key="12">
    <source>
        <dbReference type="EMBL" id="GAH32069.1"/>
    </source>
</evidence>
<keyword evidence="7" id="KW-0862">Zinc</keyword>
<dbReference type="GO" id="GO:0042254">
    <property type="term" value="P:ribosome biogenesis"/>
    <property type="evidence" value="ECO:0007669"/>
    <property type="project" value="UniProtKB-KW"/>
</dbReference>
<keyword evidence="3" id="KW-0479">Metal-binding</keyword>
<evidence type="ECO:0000256" key="9">
    <source>
        <dbReference type="ARBA" id="ARBA00023134"/>
    </source>
</evidence>
<evidence type="ECO:0000256" key="5">
    <source>
        <dbReference type="ARBA" id="ARBA00022741"/>
    </source>
</evidence>
<feature type="domain" description="CP-type G" evidence="11">
    <location>
        <begin position="1"/>
        <end position="127"/>
    </location>
</feature>
<comment type="caution">
    <text evidence="12">The sequence shown here is derived from an EMBL/GenBank/DDBJ whole genome shotgun (WGS) entry which is preliminary data.</text>
</comment>
<dbReference type="PANTHER" id="PTHR32120:SF10">
    <property type="entry name" value="SMALL RIBOSOMAL SUBUNIT BIOGENESIS GTPASE RSGA"/>
    <property type="match status" value="1"/>
</dbReference>
<dbReference type="GO" id="GO:0019843">
    <property type="term" value="F:rRNA binding"/>
    <property type="evidence" value="ECO:0007669"/>
    <property type="project" value="UniProtKB-KW"/>
</dbReference>
<keyword evidence="6" id="KW-0378">Hydrolase</keyword>
<dbReference type="InterPro" id="IPR004881">
    <property type="entry name" value="Ribosome_biogen_GTPase_RsgA"/>
</dbReference>
<evidence type="ECO:0000256" key="1">
    <source>
        <dbReference type="ARBA" id="ARBA00022490"/>
    </source>
</evidence>
<dbReference type="SUPFAM" id="SSF52540">
    <property type="entry name" value="P-loop containing nucleoside triphosphate hydrolases"/>
    <property type="match status" value="1"/>
</dbReference>
<accession>X1FRU5</accession>
<dbReference type="CDD" id="cd01854">
    <property type="entry name" value="YjeQ_EngC"/>
    <property type="match status" value="1"/>
</dbReference>
<dbReference type="PROSITE" id="PS51721">
    <property type="entry name" value="G_CP"/>
    <property type="match status" value="1"/>
</dbReference>
<evidence type="ECO:0000256" key="4">
    <source>
        <dbReference type="ARBA" id="ARBA00022730"/>
    </source>
</evidence>
<keyword evidence="9" id="KW-0342">GTP-binding</keyword>
<sequence length="225" mass="24745">YLTLSYESGAIPVIILNKADICPDPELLIQQTESVACGVQILLLSAATGEGLEALRDFLQPGMTGALLGSSGVGKSTIVNALLGYDAIKTASVREDDSKGKHTTTHRELILLPGGAMLVDTPGMRELQLIADDTSLLHSFDEIGELSGSCRFRDCSHTGEPGCAVQSALTEGGLDLGRYESYLRQRKEIRHHQIEQDIHLQKAEKKRWKTIYRSMKHHHKRNERG</sequence>
<name>X1FRU5_9ZZZZ</name>
<dbReference type="PANTHER" id="PTHR32120">
    <property type="entry name" value="SMALL RIBOSOMAL SUBUNIT BIOGENESIS GTPASE RSGA"/>
    <property type="match status" value="1"/>
</dbReference>
<evidence type="ECO:0000259" key="11">
    <source>
        <dbReference type="PROSITE" id="PS51721"/>
    </source>
</evidence>
<dbReference type="GO" id="GO:0005525">
    <property type="term" value="F:GTP binding"/>
    <property type="evidence" value="ECO:0007669"/>
    <property type="project" value="UniProtKB-KW"/>
</dbReference>
<dbReference type="EMBL" id="BARU01010316">
    <property type="protein sequence ID" value="GAH32069.1"/>
    <property type="molecule type" value="Genomic_DNA"/>
</dbReference>
<keyword evidence="5" id="KW-0547">Nucleotide-binding</keyword>
<proteinExistence type="predicted"/>
<evidence type="ECO:0000256" key="6">
    <source>
        <dbReference type="ARBA" id="ARBA00022801"/>
    </source>
</evidence>
<reference evidence="12" key="1">
    <citation type="journal article" date="2014" name="Front. Microbiol.">
        <title>High frequency of phylogenetically diverse reductive dehalogenase-homologous genes in deep subseafloor sedimentary metagenomes.</title>
        <authorList>
            <person name="Kawai M."/>
            <person name="Futagami T."/>
            <person name="Toyoda A."/>
            <person name="Takaki Y."/>
            <person name="Nishi S."/>
            <person name="Hori S."/>
            <person name="Arai W."/>
            <person name="Tsubouchi T."/>
            <person name="Morono Y."/>
            <person name="Uchiyama I."/>
            <person name="Ito T."/>
            <person name="Fujiyama A."/>
            <person name="Inagaki F."/>
            <person name="Takami H."/>
        </authorList>
    </citation>
    <scope>NUCLEOTIDE SEQUENCE</scope>
    <source>
        <strain evidence="12">Expedition CK06-06</strain>
    </source>
</reference>
<dbReference type="AlphaFoldDB" id="X1FRU5"/>
<evidence type="ECO:0000256" key="8">
    <source>
        <dbReference type="ARBA" id="ARBA00022884"/>
    </source>
</evidence>
<gene>
    <name evidence="12" type="ORF">S03H2_19701</name>
</gene>
<feature type="domain" description="EngC GTPase" evidence="10">
    <location>
        <begin position="1"/>
        <end position="125"/>
    </location>
</feature>
<dbReference type="PROSITE" id="PS50936">
    <property type="entry name" value="ENGC_GTPASE"/>
    <property type="match status" value="1"/>
</dbReference>
<keyword evidence="2" id="KW-0690">Ribosome biogenesis</keyword>
<organism evidence="12">
    <name type="scientific">marine sediment metagenome</name>
    <dbReference type="NCBI Taxonomy" id="412755"/>
    <lineage>
        <taxon>unclassified sequences</taxon>
        <taxon>metagenomes</taxon>
        <taxon>ecological metagenomes</taxon>
    </lineage>
</organism>
<keyword evidence="8" id="KW-0694">RNA-binding</keyword>
<dbReference type="NCBIfam" id="TIGR00157">
    <property type="entry name" value="ribosome small subunit-dependent GTPase A"/>
    <property type="match status" value="1"/>
</dbReference>
<evidence type="ECO:0000256" key="2">
    <source>
        <dbReference type="ARBA" id="ARBA00022517"/>
    </source>
</evidence>
<feature type="non-terminal residue" evidence="12">
    <location>
        <position position="1"/>
    </location>
</feature>
<dbReference type="GO" id="GO:0046872">
    <property type="term" value="F:metal ion binding"/>
    <property type="evidence" value="ECO:0007669"/>
    <property type="project" value="UniProtKB-KW"/>
</dbReference>
<dbReference type="InterPro" id="IPR010914">
    <property type="entry name" value="RsgA_GTPase_dom"/>
</dbReference>
<dbReference type="Gene3D" id="1.10.40.50">
    <property type="entry name" value="Probable gtpase engc, domain 3"/>
    <property type="match status" value="1"/>
</dbReference>
<dbReference type="Pfam" id="PF03193">
    <property type="entry name" value="RsgA_GTPase"/>
    <property type="match status" value="1"/>
</dbReference>
<evidence type="ECO:0000256" key="3">
    <source>
        <dbReference type="ARBA" id="ARBA00022723"/>
    </source>
</evidence>
<evidence type="ECO:0000256" key="7">
    <source>
        <dbReference type="ARBA" id="ARBA00022833"/>
    </source>
</evidence>
<keyword evidence="1" id="KW-0963">Cytoplasm</keyword>
<evidence type="ECO:0000259" key="10">
    <source>
        <dbReference type="PROSITE" id="PS50936"/>
    </source>
</evidence>
<dbReference type="Gene3D" id="3.40.50.300">
    <property type="entry name" value="P-loop containing nucleotide triphosphate hydrolases"/>
    <property type="match status" value="1"/>
</dbReference>
<evidence type="ECO:0008006" key="13">
    <source>
        <dbReference type="Google" id="ProtNLM"/>
    </source>
</evidence>
<keyword evidence="4" id="KW-0699">rRNA-binding</keyword>
<dbReference type="GO" id="GO:0003924">
    <property type="term" value="F:GTPase activity"/>
    <property type="evidence" value="ECO:0007669"/>
    <property type="project" value="InterPro"/>
</dbReference>
<dbReference type="InterPro" id="IPR030378">
    <property type="entry name" value="G_CP_dom"/>
</dbReference>
<protein>
    <recommendedName>
        <fullName evidence="13">EngC GTPase domain-containing protein</fullName>
    </recommendedName>
</protein>